<keyword evidence="4" id="KW-0804">Transcription</keyword>
<dbReference type="Pfam" id="PF00440">
    <property type="entry name" value="TetR_N"/>
    <property type="match status" value="1"/>
</dbReference>
<dbReference type="InterPro" id="IPR036271">
    <property type="entry name" value="Tet_transcr_reg_TetR-rel_C_sf"/>
</dbReference>
<dbReference type="RefSeq" id="WP_157396950.1">
    <property type="nucleotide sequence ID" value="NZ_WSEL01000003.1"/>
</dbReference>
<dbReference type="InterPro" id="IPR009057">
    <property type="entry name" value="Homeodomain-like_sf"/>
</dbReference>
<accession>A0A6N8ISQ9</accession>
<reference evidence="7 8" key="1">
    <citation type="submission" date="2019-12" db="EMBL/GenBank/DDBJ databases">
        <authorList>
            <person name="Huq M.A."/>
        </authorList>
    </citation>
    <scope>NUCLEOTIDE SEQUENCE [LARGE SCALE GENOMIC DNA]</scope>
    <source>
        <strain evidence="7 8">MAH-25</strain>
    </source>
</reference>
<dbReference type="Pfam" id="PF17939">
    <property type="entry name" value="TetR_C_30"/>
    <property type="match status" value="1"/>
</dbReference>
<evidence type="ECO:0000256" key="1">
    <source>
        <dbReference type="ARBA" id="ARBA00022491"/>
    </source>
</evidence>
<evidence type="ECO:0000256" key="5">
    <source>
        <dbReference type="PROSITE-ProRule" id="PRU00335"/>
    </source>
</evidence>
<feature type="domain" description="HTH tetR-type" evidence="6">
    <location>
        <begin position="20"/>
        <end position="80"/>
    </location>
</feature>
<dbReference type="GO" id="GO:0000976">
    <property type="term" value="F:transcription cis-regulatory region binding"/>
    <property type="evidence" value="ECO:0007669"/>
    <property type="project" value="TreeGrafter"/>
</dbReference>
<dbReference type="SUPFAM" id="SSF48498">
    <property type="entry name" value="Tetracyclin repressor-like, C-terminal domain"/>
    <property type="match status" value="1"/>
</dbReference>
<dbReference type="InterPro" id="IPR023772">
    <property type="entry name" value="DNA-bd_HTH_TetR-type_CS"/>
</dbReference>
<dbReference type="GO" id="GO:0003700">
    <property type="term" value="F:DNA-binding transcription factor activity"/>
    <property type="evidence" value="ECO:0007669"/>
    <property type="project" value="TreeGrafter"/>
</dbReference>
<keyword evidence="3 5" id="KW-0238">DNA-binding</keyword>
<dbReference type="Proteomes" id="UP000469385">
    <property type="component" value="Unassembled WGS sequence"/>
</dbReference>
<dbReference type="InterPro" id="IPR050109">
    <property type="entry name" value="HTH-type_TetR-like_transc_reg"/>
</dbReference>
<keyword evidence="1" id="KW-0678">Repressor</keyword>
<keyword evidence="2" id="KW-0805">Transcription regulation</keyword>
<keyword evidence="8" id="KW-1185">Reference proteome</keyword>
<dbReference type="AlphaFoldDB" id="A0A6N8ISQ9"/>
<dbReference type="InterPro" id="IPR041586">
    <property type="entry name" value="PsrA_TetR_C"/>
</dbReference>
<evidence type="ECO:0000313" key="7">
    <source>
        <dbReference type="EMBL" id="MVQ28893.1"/>
    </source>
</evidence>
<name>A0A6N8ISQ9_9BURK</name>
<evidence type="ECO:0000313" key="8">
    <source>
        <dbReference type="Proteomes" id="UP000469385"/>
    </source>
</evidence>
<feature type="DNA-binding region" description="H-T-H motif" evidence="5">
    <location>
        <begin position="43"/>
        <end position="62"/>
    </location>
</feature>
<sequence length="232" mass="25498">MTAAVRKGAGAEERRQARGAATSEGILRAALRLMAESGYNGVSLRRICLEAGVNLALMNYHFGSKAQLLQAIFERWASGINAERMRLLRELDERHPQGEPPLEDLLHAFIAPTLAASKTDREDVVHFLRLSGRLATDPTPEVRSVIASVYDEAAVKFARTLRQACAHLSTEEYLMRLIFLYGAMVYTRSETGRVDSLARKLGEEPPRTSVHEAGKYLVPFLAAALRAPPAAG</sequence>
<evidence type="ECO:0000256" key="3">
    <source>
        <dbReference type="ARBA" id="ARBA00023125"/>
    </source>
</evidence>
<dbReference type="PRINTS" id="PR00455">
    <property type="entry name" value="HTHTETR"/>
</dbReference>
<dbReference type="InterPro" id="IPR001647">
    <property type="entry name" value="HTH_TetR"/>
</dbReference>
<proteinExistence type="predicted"/>
<dbReference type="PANTHER" id="PTHR30055">
    <property type="entry name" value="HTH-TYPE TRANSCRIPTIONAL REGULATOR RUTR"/>
    <property type="match status" value="1"/>
</dbReference>
<organism evidence="7 8">
    <name type="scientific">Ramlibacter pinisoli</name>
    <dbReference type="NCBI Taxonomy" id="2682844"/>
    <lineage>
        <taxon>Bacteria</taxon>
        <taxon>Pseudomonadati</taxon>
        <taxon>Pseudomonadota</taxon>
        <taxon>Betaproteobacteria</taxon>
        <taxon>Burkholderiales</taxon>
        <taxon>Comamonadaceae</taxon>
        <taxon>Ramlibacter</taxon>
    </lineage>
</organism>
<evidence type="ECO:0000256" key="2">
    <source>
        <dbReference type="ARBA" id="ARBA00023015"/>
    </source>
</evidence>
<dbReference type="EMBL" id="WSEL01000003">
    <property type="protein sequence ID" value="MVQ28893.1"/>
    <property type="molecule type" value="Genomic_DNA"/>
</dbReference>
<gene>
    <name evidence="7" type="ORF">GON04_05530</name>
</gene>
<comment type="caution">
    <text evidence="7">The sequence shown here is derived from an EMBL/GenBank/DDBJ whole genome shotgun (WGS) entry which is preliminary data.</text>
</comment>
<dbReference type="PROSITE" id="PS50977">
    <property type="entry name" value="HTH_TETR_2"/>
    <property type="match status" value="1"/>
</dbReference>
<evidence type="ECO:0000256" key="4">
    <source>
        <dbReference type="ARBA" id="ARBA00023163"/>
    </source>
</evidence>
<dbReference type="PROSITE" id="PS01081">
    <property type="entry name" value="HTH_TETR_1"/>
    <property type="match status" value="1"/>
</dbReference>
<protein>
    <submittedName>
        <fullName evidence="7">TetR family transcriptional regulator</fullName>
    </submittedName>
</protein>
<dbReference type="PANTHER" id="PTHR30055:SF235">
    <property type="entry name" value="TRANSCRIPTIONAL REGULATORY PROTEIN"/>
    <property type="match status" value="1"/>
</dbReference>
<dbReference type="SUPFAM" id="SSF46689">
    <property type="entry name" value="Homeodomain-like"/>
    <property type="match status" value="1"/>
</dbReference>
<evidence type="ECO:0000259" key="6">
    <source>
        <dbReference type="PROSITE" id="PS50977"/>
    </source>
</evidence>
<dbReference type="Gene3D" id="1.10.357.10">
    <property type="entry name" value="Tetracycline Repressor, domain 2"/>
    <property type="match status" value="1"/>
</dbReference>